<sequence>MAVVDESVLSILEDELERNNIIVNDLEKRIKKYPKGSLICKKRSIGGKVYISYYLVWKENNKNKYKYVKKNSVKDIDKKIKERKALERELKLYKNRISYINKFLTQLCQKNA</sequence>
<accession>F8E8F8</accession>
<dbReference type="Pfam" id="PF20586">
    <property type="entry name" value="DUF6788"/>
    <property type="match status" value="1"/>
</dbReference>
<dbReference type="Proteomes" id="UP000006621">
    <property type="component" value="Chromosome"/>
</dbReference>
<dbReference type="RefSeq" id="WP_013885518.1">
    <property type="nucleotide sequence ID" value="NC_015672.1"/>
</dbReference>
<gene>
    <name evidence="3" type="ordered locus">Flexsi_0317</name>
</gene>
<feature type="coiled-coil region" evidence="1">
    <location>
        <begin position="69"/>
        <end position="96"/>
    </location>
</feature>
<dbReference type="HOGENOM" id="CLU_2142217_0_0_0"/>
<dbReference type="EMBL" id="CP002858">
    <property type="protein sequence ID" value="AEI14007.1"/>
    <property type="molecule type" value="Genomic_DNA"/>
</dbReference>
<evidence type="ECO:0000256" key="1">
    <source>
        <dbReference type="SAM" id="Coils"/>
    </source>
</evidence>
<dbReference type="InterPro" id="IPR046738">
    <property type="entry name" value="DUF6788"/>
</dbReference>
<proteinExistence type="predicted"/>
<dbReference type="KEGG" id="fsi:Flexsi_0317"/>
<name>F8E8F8_FLESM</name>
<evidence type="ECO:0000313" key="4">
    <source>
        <dbReference type="Proteomes" id="UP000006621"/>
    </source>
</evidence>
<evidence type="ECO:0000313" key="3">
    <source>
        <dbReference type="EMBL" id="AEI14007.1"/>
    </source>
</evidence>
<protein>
    <recommendedName>
        <fullName evidence="2">DUF6788 domain-containing protein</fullName>
    </recommendedName>
</protein>
<reference evidence="4" key="2">
    <citation type="submission" date="2011-06" db="EMBL/GenBank/DDBJ databases">
        <title>The complete genome of Flexistipes sinusarabici DSM 4947.</title>
        <authorList>
            <person name="Lucas S."/>
            <person name="Han J."/>
            <person name="Lapidus A."/>
            <person name="Bruce D."/>
            <person name="Goodwin L."/>
            <person name="Pitluck S."/>
            <person name="Peters L."/>
            <person name="Kyrpides N."/>
            <person name="Mavromatis K."/>
            <person name="Ivanova N."/>
            <person name="Mikhailova N."/>
            <person name="Chertkov O."/>
            <person name="Detter J.C."/>
            <person name="Tapia R."/>
            <person name="Han C."/>
            <person name="Land M."/>
            <person name="Hauser L."/>
            <person name="Markowitz V."/>
            <person name="Cheng J.-F."/>
            <person name="Hugenholtz P."/>
            <person name="Woyke T."/>
            <person name="Wu D."/>
            <person name="Spring S."/>
            <person name="Schroeder M."/>
            <person name="Brambilla E."/>
            <person name="Klenk H.-P."/>
            <person name="Eisen J.A."/>
        </authorList>
    </citation>
    <scope>NUCLEOTIDE SEQUENCE [LARGE SCALE GENOMIC DNA]</scope>
    <source>
        <strain evidence="4">DSM 4947 / MAS 10</strain>
    </source>
</reference>
<evidence type="ECO:0000259" key="2">
    <source>
        <dbReference type="Pfam" id="PF20586"/>
    </source>
</evidence>
<reference evidence="3 4" key="1">
    <citation type="journal article" date="2011" name="Stand. Genomic Sci.">
        <title>Genome sequence of the moderately thermophilic halophile Flexistipes sinusarabici strain (MAS10).</title>
        <authorList>
            <person name="Lapidus A."/>
            <person name="Chertkov O."/>
            <person name="Nolan M."/>
            <person name="Lucas S."/>
            <person name="Hammon N."/>
            <person name="Deshpande S."/>
            <person name="Cheng J.F."/>
            <person name="Tapia R."/>
            <person name="Han C."/>
            <person name="Goodwin L."/>
            <person name="Pitluck S."/>
            <person name="Liolios K."/>
            <person name="Pagani I."/>
            <person name="Ivanova N."/>
            <person name="Huntemann M."/>
            <person name="Mavromatis K."/>
            <person name="Mikhailova N."/>
            <person name="Pati A."/>
            <person name="Chen A."/>
            <person name="Palaniappan K."/>
            <person name="Land M."/>
            <person name="Hauser L."/>
            <person name="Brambilla E.M."/>
            <person name="Rohde M."/>
            <person name="Abt B."/>
            <person name="Spring S."/>
            <person name="Goker M."/>
            <person name="Bristow J."/>
            <person name="Eisen J.A."/>
            <person name="Markowitz V."/>
            <person name="Hugenholtz P."/>
            <person name="Kyrpides N.C."/>
            <person name="Klenk H.P."/>
            <person name="Woyke T."/>
        </authorList>
    </citation>
    <scope>NUCLEOTIDE SEQUENCE [LARGE SCALE GENOMIC DNA]</scope>
    <source>
        <strain evidence="4">DSM 4947 / MAS 10</strain>
    </source>
</reference>
<feature type="domain" description="DUF6788" evidence="2">
    <location>
        <begin position="13"/>
        <end position="76"/>
    </location>
</feature>
<keyword evidence="1" id="KW-0175">Coiled coil</keyword>
<dbReference type="AlphaFoldDB" id="F8E8F8"/>
<keyword evidence="4" id="KW-1185">Reference proteome</keyword>
<organism evidence="3 4">
    <name type="scientific">Flexistipes sinusarabici (strain ATCC 49648 / DSM 4947 / MAS 10)</name>
    <dbReference type="NCBI Taxonomy" id="717231"/>
    <lineage>
        <taxon>Bacteria</taxon>
        <taxon>Pseudomonadati</taxon>
        <taxon>Deferribacterota</taxon>
        <taxon>Deferribacteres</taxon>
        <taxon>Deferribacterales</taxon>
        <taxon>Flexistipitaceae</taxon>
        <taxon>Flexistipes</taxon>
    </lineage>
</organism>